<feature type="transmembrane region" description="Helical" evidence="1">
    <location>
        <begin position="104"/>
        <end position="122"/>
    </location>
</feature>
<sequence length="148" mass="18013">MCSKNIAVEIFINKQYGVSTKNFIKETSKEFCNFKKSIEFKIFRILLEENKRFLKIIGERKIIQLADAKRKKYCLKSSQIIFSEKKTYEIKKEIGKTFLISFKILKKKFFFFFYLIIKIFFLQKKKFFKKKSILSRVKIRIYCFPMML</sequence>
<keyword evidence="1" id="KW-1133">Transmembrane helix</keyword>
<organism evidence="2 3">
    <name type="scientific">Chroomonas mesostigmatica CCMP1168</name>
    <dbReference type="NCBI Taxonomy" id="1195612"/>
    <lineage>
        <taxon>Eukaryota</taxon>
        <taxon>Cryptophyceae</taxon>
        <taxon>Pyrenomonadales</taxon>
        <taxon>Chroomonadaceae</taxon>
        <taxon>Chroomonas</taxon>
    </lineage>
</organism>
<dbReference type="AlphaFoldDB" id="J7G3I6"/>
<dbReference type="Proteomes" id="UP000243348">
    <property type="component" value="Nucleomorph 3"/>
</dbReference>
<keyword evidence="2" id="KW-0542">Nucleomorph</keyword>
<geneLocation type="nucleomorph" evidence="2"/>
<reference evidence="2 3" key="1">
    <citation type="journal article" date="2012" name="Genome Biol. Evol.">
        <title>Nucleomorph genome sequence of the cryptophyte alga Chroomonas mesostigmatica CCMP1168 reveals lineage-specific gene loss and genome complexity.</title>
        <authorList>
            <person name="Moore C.E."/>
            <person name="Curtis B."/>
            <person name="Mills T."/>
            <person name="Tanifuji G."/>
            <person name="Archibald J.M."/>
        </authorList>
    </citation>
    <scope>NUCLEOTIDE SEQUENCE [LARGE SCALE GENOMIC DNA]</scope>
    <source>
        <strain evidence="2 3">CCMP1168</strain>
    </source>
</reference>
<keyword evidence="1" id="KW-0812">Transmembrane</keyword>
<accession>J7G3I6</accession>
<protein>
    <submittedName>
        <fullName evidence="2">Uncharacterized protein</fullName>
    </submittedName>
</protein>
<proteinExistence type="predicted"/>
<evidence type="ECO:0000256" key="1">
    <source>
        <dbReference type="SAM" id="Phobius"/>
    </source>
</evidence>
<dbReference type="EMBL" id="CP003682">
    <property type="protein sequence ID" value="AFP65609.1"/>
    <property type="molecule type" value="Genomic_DNA"/>
</dbReference>
<gene>
    <name evidence="2" type="ORF">CMESO_460</name>
</gene>
<keyword evidence="1" id="KW-0472">Membrane</keyword>
<evidence type="ECO:0000313" key="3">
    <source>
        <dbReference type="Proteomes" id="UP000243348"/>
    </source>
</evidence>
<name>J7G3I6_9CRYP</name>
<evidence type="ECO:0000313" key="2">
    <source>
        <dbReference type="EMBL" id="AFP65609.1"/>
    </source>
</evidence>